<dbReference type="InterPro" id="IPR046346">
    <property type="entry name" value="Aminoacid_DH-like_N_sf"/>
</dbReference>
<dbReference type="InterPro" id="IPR007780">
    <property type="entry name" value="NAD_Glu_DH_bac"/>
</dbReference>
<dbReference type="Pfam" id="PF21077">
    <property type="entry name" value="GDH_ACT3"/>
    <property type="match status" value="1"/>
</dbReference>
<name>A0ABW5CPN6_9HYPH</name>
<dbReference type="Pfam" id="PF21076">
    <property type="entry name" value="GDH_ACT2"/>
    <property type="match status" value="1"/>
</dbReference>
<dbReference type="Gene3D" id="3.40.50.720">
    <property type="entry name" value="NAD(P)-binding Rossmann-like Domain"/>
    <property type="match status" value="1"/>
</dbReference>
<dbReference type="Pfam" id="PF21073">
    <property type="entry name" value="GDH_HM1"/>
    <property type="match status" value="1"/>
</dbReference>
<feature type="domain" description="NAD-glutamate dehydrogenase ACT2" evidence="5">
    <location>
        <begin position="407"/>
        <end position="495"/>
    </location>
</feature>
<dbReference type="InterPro" id="IPR024727">
    <property type="entry name" value="NAD_Glu_DH_N_ACT1"/>
</dbReference>
<dbReference type="PIRSF" id="PIRSF036761">
    <property type="entry name" value="GDH_Mll4104"/>
    <property type="match status" value="1"/>
</dbReference>
<dbReference type="InterPro" id="IPR049056">
    <property type="entry name" value="NAD_Glu_DH_HM3"/>
</dbReference>
<evidence type="ECO:0000259" key="5">
    <source>
        <dbReference type="Pfam" id="PF21076"/>
    </source>
</evidence>
<evidence type="ECO:0000256" key="1">
    <source>
        <dbReference type="ARBA" id="ARBA00023002"/>
    </source>
</evidence>
<dbReference type="Proteomes" id="UP001597371">
    <property type="component" value="Unassembled WGS sequence"/>
</dbReference>
<feature type="domain" description="NAD-glutamate dehydrogenase catalytic" evidence="2">
    <location>
        <begin position="745"/>
        <end position="1252"/>
    </location>
</feature>
<evidence type="ECO:0000259" key="2">
    <source>
        <dbReference type="Pfam" id="PF05088"/>
    </source>
</evidence>
<dbReference type="InterPro" id="IPR028971">
    <property type="entry name" value="NAD-GDH_cat"/>
</dbReference>
<evidence type="ECO:0000259" key="6">
    <source>
        <dbReference type="Pfam" id="PF21077"/>
    </source>
</evidence>
<protein>
    <submittedName>
        <fullName evidence="7">NAD-glutamate dehydrogenase</fullName>
    </submittedName>
</protein>
<dbReference type="InterPro" id="IPR048381">
    <property type="entry name" value="GDH_C"/>
</dbReference>
<dbReference type="Pfam" id="PF21074">
    <property type="entry name" value="GDH_C"/>
    <property type="match status" value="1"/>
</dbReference>
<dbReference type="InterPro" id="IPR049062">
    <property type="entry name" value="NAD_Glu_DH_ACT2"/>
</dbReference>
<dbReference type="EMBL" id="JBHUIJ010000027">
    <property type="protein sequence ID" value="MFD2239205.1"/>
    <property type="molecule type" value="Genomic_DNA"/>
</dbReference>
<dbReference type="PANTHER" id="PTHR43403">
    <property type="entry name" value="NAD-SPECIFIC GLUTAMATE DEHYDROGENASE"/>
    <property type="match status" value="1"/>
</dbReference>
<evidence type="ECO:0000313" key="7">
    <source>
        <dbReference type="EMBL" id="MFD2239205.1"/>
    </source>
</evidence>
<proteinExistence type="predicted"/>
<feature type="domain" description="NAD-specific glutamate dehydrogenase C-terminal" evidence="3">
    <location>
        <begin position="1298"/>
        <end position="1628"/>
    </location>
</feature>
<keyword evidence="8" id="KW-1185">Reference proteome</keyword>
<dbReference type="InterPro" id="IPR036291">
    <property type="entry name" value="NAD(P)-bd_dom_sf"/>
</dbReference>
<reference evidence="8" key="1">
    <citation type="journal article" date="2019" name="Int. J. Syst. Evol. Microbiol.">
        <title>The Global Catalogue of Microorganisms (GCM) 10K type strain sequencing project: providing services to taxonomists for standard genome sequencing and annotation.</title>
        <authorList>
            <consortium name="The Broad Institute Genomics Platform"/>
            <consortium name="The Broad Institute Genome Sequencing Center for Infectious Disease"/>
            <person name="Wu L."/>
            <person name="Ma J."/>
        </authorList>
    </citation>
    <scope>NUCLEOTIDE SEQUENCE [LARGE SCALE GENOMIC DNA]</scope>
    <source>
        <strain evidence="8">ZS-35-S2</strain>
    </source>
</reference>
<dbReference type="PANTHER" id="PTHR43403:SF1">
    <property type="entry name" value="NAD-SPECIFIC GLUTAMATE DEHYDROGENASE"/>
    <property type="match status" value="1"/>
</dbReference>
<organism evidence="7 8">
    <name type="scientific">Aureimonas populi</name>
    <dbReference type="NCBI Taxonomy" id="1701758"/>
    <lineage>
        <taxon>Bacteria</taxon>
        <taxon>Pseudomonadati</taxon>
        <taxon>Pseudomonadota</taxon>
        <taxon>Alphaproteobacteria</taxon>
        <taxon>Hyphomicrobiales</taxon>
        <taxon>Aurantimonadaceae</taxon>
        <taxon>Aureimonas</taxon>
    </lineage>
</organism>
<gene>
    <name evidence="7" type="ORF">ACFSKQ_17280</name>
</gene>
<evidence type="ECO:0000313" key="8">
    <source>
        <dbReference type="Proteomes" id="UP001597371"/>
    </source>
</evidence>
<keyword evidence="1" id="KW-0560">Oxidoreductase</keyword>
<evidence type="ECO:0000259" key="3">
    <source>
        <dbReference type="Pfam" id="PF21074"/>
    </source>
</evidence>
<sequence>MGEEARQKAAVIGGVVEALGSDEAAAGLAPLLFARPPAEDLAAFGPEALALAARRALAALQAHEPQKAFVAVEAPQGFRLRGEPLQLVTLVNDDRPFLFDSVIAELADTAPEIHYISHPVLDVARGETGRIASFHASRKAASGQPGRVSLIQVATGRPADPEAGARLKGRLEAILEQVARANEDFYPMRERVARAAFALTRRAEHVADAGVRARVEESAHFLEWLVADNFTFLGVREFEYATQAGGGAMRRKPGSDLGILRDPQVRVLRREGEESSPSPEHRAFLEAPEPLIVAKANARSIVHRRVYMDYIGVKEYDSAGRLCGELRIAGLFTASAYTQPILSIPYLRQKAQTVIDRFGLHPKSHSAKALLNALETYSRDEIFQIDTDLLESFIGTVLELGERPRVRVLPRIDPFDRFASVLVFVPRERYDQRLREEIGLLLAESYDGHVSVYHPSFPEGPLVQVHFIIGRRGGPAPRPDPAVLEARITAMAQNWLDAFDRAMAGTGLTRELTALAPGLPVGYREAVSPAEAVADGRRIIALAPGAPLSVQFHRHGADEAGLLRLRLYVLGEALALSTRVPILENMGFSVGSERTFEISRPDGSTVHIHDMDLTRRQGGGSALPEDGAALGETFCAVIDGRIENDAFNALVLEGGLDWREANILRAYGRYLRQAGLPYSNGFLASVLLRQPAIARQIFALFAASFDPAFPAEPQAPEQGAREEEDPLLARARERGAAPARIAAAILSALDAVESLDDDRVLRRYAQVVLATLRTNHYAIPDPCADEGSRPDAVTPALAFKLDPHALGGLPAPVPFREIFVFDARVEGVHLRFGKVARGGLRWSDRSQDYRTEVLGLVKAQQVKNAVIVPVGAKGGFYPKRLPDPSRRDAWFEAGRAAYIVFIASLLSLTDNAVGEETVTPERVIAHDGPDPYFVVAADKGTATFSDTANAIAQVQGFWMDDAFASGGSAGYDHKGMGITARGAWEAVKRHFRELGKGDRAWDIQAEPFTIAGCGDMSGDVFGNGMLLSEQIRLVAAFDHRHIFIDPDPDPRLSFAERRRLFDKPRSSWDDYDRALLSKGGLIVSRREKRVRLSAEAAQALGWDRREGTPAELVSAILRAPVDLLWFGGIGTYIRSTSESNADVGDRANDAMRITGRELRARVVGEGANLGATQKGRIEAARAGVRINTDAIDNSAGVNTSDVEVNFKIALKRAMGEGRLERAERDRLLAAMTPEVAALVLSNNYLQSLAISLEEAGGPQRLSGQARLMQRLESTGALDREVEALPTDAALADLRAKERGLTRPEIAVLLAYAKIDLFDRLAESALPDDPALAGRLEAYFPQEMRRLFPEDIRSHRLRREIIATALANEFVNRLGIAAATFLSDATGADAARVVSAYVAAADGLGAAPLIAAVDALDGRVRGKVQLGLYQAISNFLIIATLRILRGAGGPMDETARRLAAALAGLRGELQGLSSERARTEYEKRRADWIEAGVPPEEAQAVALLPLIALIPEIDAVSRETGCTHAQALGVFFGVTRLLRIGQIEASLHSMRPTDYYDILALERAGAQLSAARRKMTIEALAGADGSGDPVADWESRRGAELPRIVAEVSRLAAPGEASVARLTLAVGLLLDLAG</sequence>
<dbReference type="Pfam" id="PF05088">
    <property type="entry name" value="Bac_GDH_CD"/>
    <property type="match status" value="1"/>
</dbReference>
<feature type="domain" description="NAD-glutamate dehydrogenase ACT3" evidence="6">
    <location>
        <begin position="548"/>
        <end position="618"/>
    </location>
</feature>
<dbReference type="RefSeq" id="WP_209738632.1">
    <property type="nucleotide sequence ID" value="NZ_CP072611.1"/>
</dbReference>
<dbReference type="Pfam" id="PF21078">
    <property type="entry name" value="GDH_HM3"/>
    <property type="match status" value="1"/>
</dbReference>
<accession>A0ABW5CPN6</accession>
<feature type="domain" description="NAD-glutamate dehydrogenase N-terminal ACT1" evidence="4">
    <location>
        <begin position="31"/>
        <end position="170"/>
    </location>
</feature>
<dbReference type="SUPFAM" id="SSF53223">
    <property type="entry name" value="Aminoacid dehydrogenase-like, N-terminal domain"/>
    <property type="match status" value="1"/>
</dbReference>
<dbReference type="SUPFAM" id="SSF51735">
    <property type="entry name" value="NAD(P)-binding Rossmann-fold domains"/>
    <property type="match status" value="1"/>
</dbReference>
<dbReference type="InterPro" id="IPR049064">
    <property type="entry name" value="NAD_Glu_DH_ACT3"/>
</dbReference>
<dbReference type="Pfam" id="PF21075">
    <property type="entry name" value="GDH_ACT1"/>
    <property type="match status" value="1"/>
</dbReference>
<dbReference type="InterPro" id="IPR049059">
    <property type="entry name" value="NAD_Glu_DH_HM1"/>
</dbReference>
<evidence type="ECO:0000259" key="4">
    <source>
        <dbReference type="Pfam" id="PF21075"/>
    </source>
</evidence>
<comment type="caution">
    <text evidence="7">The sequence shown here is derived from an EMBL/GenBank/DDBJ whole genome shotgun (WGS) entry which is preliminary data.</text>
</comment>